<keyword evidence="1" id="KW-0732">Signal</keyword>
<gene>
    <name evidence="3" type="ORF">Desgi_1745</name>
</gene>
<dbReference type="Proteomes" id="UP000013520">
    <property type="component" value="Chromosome"/>
</dbReference>
<evidence type="ECO:0000259" key="2">
    <source>
        <dbReference type="Pfam" id="PF07833"/>
    </source>
</evidence>
<dbReference type="AlphaFoldDB" id="R4KF37"/>
<dbReference type="InterPro" id="IPR012854">
    <property type="entry name" value="Cu_amine_oxidase-like_N"/>
</dbReference>
<feature type="signal peptide" evidence="1">
    <location>
        <begin position="1"/>
        <end position="23"/>
    </location>
</feature>
<proteinExistence type="predicted"/>
<dbReference type="SUPFAM" id="SSF55383">
    <property type="entry name" value="Copper amine oxidase, domain N"/>
    <property type="match status" value="1"/>
</dbReference>
<keyword evidence="4" id="KW-1185">Reference proteome</keyword>
<protein>
    <submittedName>
        <fullName evidence="3">Copper amine oxidase family protein</fullName>
    </submittedName>
</protein>
<sequence length="206" mass="22335">MRLKLTAGLFVSVALIFALTLSAYGEQSSVTDSTYGQDGQPSVIDQVYNGGDSSTTVTPRPTPPIGSGITVYVNYEPLISDVPPTVIDGCTIVPLRAFIEALNVEAQWDESTKTITAARENSTLEPTIDQNQENAEFTNQGHLNTVKLTIDQTKAYVNNKEVTMGVPAQLINGRAMVPLRFISESLGTEVNWDKTTQVITINLLTI</sequence>
<evidence type="ECO:0000313" key="4">
    <source>
        <dbReference type="Proteomes" id="UP000013520"/>
    </source>
</evidence>
<dbReference type="EMBL" id="CP003273">
    <property type="protein sequence ID" value="AGL01204.1"/>
    <property type="molecule type" value="Genomic_DNA"/>
</dbReference>
<dbReference type="STRING" id="767817.Desgi_1745"/>
<dbReference type="OrthoDB" id="268113at2"/>
<dbReference type="eggNOG" id="COG0103">
    <property type="taxonomic scope" value="Bacteria"/>
</dbReference>
<evidence type="ECO:0000256" key="1">
    <source>
        <dbReference type="SAM" id="SignalP"/>
    </source>
</evidence>
<organism evidence="3 4">
    <name type="scientific">Desulfoscipio gibsoniae DSM 7213</name>
    <dbReference type="NCBI Taxonomy" id="767817"/>
    <lineage>
        <taxon>Bacteria</taxon>
        <taxon>Bacillati</taxon>
        <taxon>Bacillota</taxon>
        <taxon>Clostridia</taxon>
        <taxon>Eubacteriales</taxon>
        <taxon>Desulfallaceae</taxon>
        <taxon>Desulfoscipio</taxon>
    </lineage>
</organism>
<feature type="chain" id="PRO_5004367600" evidence="1">
    <location>
        <begin position="24"/>
        <end position="206"/>
    </location>
</feature>
<evidence type="ECO:0000313" key="3">
    <source>
        <dbReference type="EMBL" id="AGL01204.1"/>
    </source>
</evidence>
<dbReference type="Gene3D" id="3.30.457.10">
    <property type="entry name" value="Copper amine oxidase-like, N-terminal domain"/>
    <property type="match status" value="1"/>
</dbReference>
<dbReference type="RefSeq" id="WP_006524455.1">
    <property type="nucleotide sequence ID" value="NC_021184.1"/>
</dbReference>
<accession>R4KF37</accession>
<reference evidence="3 4" key="1">
    <citation type="submission" date="2012-01" db="EMBL/GenBank/DDBJ databases">
        <title>Complete sequence of Desulfotomaculum gibsoniae DSM 7213.</title>
        <authorList>
            <consortium name="US DOE Joint Genome Institute"/>
            <person name="Lucas S."/>
            <person name="Han J."/>
            <person name="Lapidus A."/>
            <person name="Cheng J.-F."/>
            <person name="Goodwin L."/>
            <person name="Pitluck S."/>
            <person name="Peters L."/>
            <person name="Ovchinnikova G."/>
            <person name="Teshima H."/>
            <person name="Detter J.C."/>
            <person name="Han C."/>
            <person name="Tapia R."/>
            <person name="Land M."/>
            <person name="Hauser L."/>
            <person name="Kyrpides N."/>
            <person name="Ivanova N."/>
            <person name="Pagani I."/>
            <person name="Parshina S."/>
            <person name="Plugge C."/>
            <person name="Muyzer G."/>
            <person name="Kuever J."/>
            <person name="Ivanova A."/>
            <person name="Nazina T."/>
            <person name="Klenk H.-P."/>
            <person name="Brambilla E."/>
            <person name="Spring S."/>
            <person name="Stams A.F."/>
            <person name="Woyke T."/>
        </authorList>
    </citation>
    <scope>NUCLEOTIDE SEQUENCE [LARGE SCALE GENOMIC DNA]</scope>
    <source>
        <strain evidence="3 4">DSM 7213</strain>
    </source>
</reference>
<dbReference type="HOGENOM" id="CLU_1330158_0_0_9"/>
<feature type="domain" description="Copper amine oxidase-like N-terminal" evidence="2">
    <location>
        <begin position="73"/>
        <end position="132"/>
    </location>
</feature>
<dbReference type="Pfam" id="PF07833">
    <property type="entry name" value="Cu_amine_oxidN1"/>
    <property type="match status" value="2"/>
</dbReference>
<dbReference type="InterPro" id="IPR036582">
    <property type="entry name" value="Mao_N_sf"/>
</dbReference>
<feature type="domain" description="Copper amine oxidase-like N-terminal" evidence="2">
    <location>
        <begin position="137"/>
        <end position="201"/>
    </location>
</feature>
<dbReference type="KEGG" id="dgi:Desgi_1745"/>
<name>R4KF37_9FIRM</name>